<accession>A0A4S2DIW8</accession>
<evidence type="ECO:0000313" key="2">
    <source>
        <dbReference type="Proteomes" id="UP000306888"/>
    </source>
</evidence>
<protein>
    <submittedName>
        <fullName evidence="1">Uncharacterized protein</fullName>
    </submittedName>
</protein>
<proteinExistence type="predicted"/>
<gene>
    <name evidence="1" type="ORF">E5347_10235</name>
</gene>
<dbReference type="OrthoDB" id="1550767at2"/>
<dbReference type="AlphaFoldDB" id="A0A4S2DIW8"/>
<sequence length="159" mass="18745">MLMEEATPEKINEWKGIWKEYKNILVSNRRTGEELIKYIKERYILRELNDKKAKEIVKSNILKNRVYANKLSEGQSPKILTFIVENRDEGCCLYEKQDDIYNGTEIFIGVDIESGFFHVEGSSLLRDELMAFKGLDEEEIQNYFSVAMYILSLKRFQII</sequence>
<organism evidence="1 2">
    <name type="scientific">Clostridium sartagoforme</name>
    <dbReference type="NCBI Taxonomy" id="84031"/>
    <lineage>
        <taxon>Bacteria</taxon>
        <taxon>Bacillati</taxon>
        <taxon>Bacillota</taxon>
        <taxon>Clostridia</taxon>
        <taxon>Eubacteriales</taxon>
        <taxon>Clostridiaceae</taxon>
        <taxon>Clostridium</taxon>
    </lineage>
</organism>
<dbReference type="RefSeq" id="WP_136007042.1">
    <property type="nucleotide sequence ID" value="NZ_SRYR01000004.1"/>
</dbReference>
<dbReference type="EMBL" id="SRYR01000004">
    <property type="protein sequence ID" value="TGY42106.1"/>
    <property type="molecule type" value="Genomic_DNA"/>
</dbReference>
<name>A0A4S2DIW8_9CLOT</name>
<comment type="caution">
    <text evidence="1">The sequence shown here is derived from an EMBL/GenBank/DDBJ whole genome shotgun (WGS) entry which is preliminary data.</text>
</comment>
<dbReference type="Proteomes" id="UP000306888">
    <property type="component" value="Unassembled WGS sequence"/>
</dbReference>
<keyword evidence="2" id="KW-1185">Reference proteome</keyword>
<reference evidence="1 2" key="1">
    <citation type="submission" date="2019-04" db="EMBL/GenBank/DDBJ databases">
        <title>Microbes associate with the intestines of laboratory mice.</title>
        <authorList>
            <person name="Navarre W."/>
            <person name="Wong E."/>
            <person name="Huang K."/>
            <person name="Tropini C."/>
            <person name="Ng K."/>
            <person name="Yu B."/>
        </authorList>
    </citation>
    <scope>NUCLEOTIDE SEQUENCE [LARGE SCALE GENOMIC DNA]</scope>
    <source>
        <strain evidence="1 2">NM50_B9-20</strain>
    </source>
</reference>
<evidence type="ECO:0000313" key="1">
    <source>
        <dbReference type="EMBL" id="TGY42106.1"/>
    </source>
</evidence>